<evidence type="ECO:0000259" key="4">
    <source>
        <dbReference type="PROSITE" id="PS50893"/>
    </source>
</evidence>
<dbReference type="InterPro" id="IPR027417">
    <property type="entry name" value="P-loop_NTPase"/>
</dbReference>
<reference evidence="5 6" key="1">
    <citation type="submission" date="2017-09" db="EMBL/GenBank/DDBJ databases">
        <title>Depth-based differentiation of microbial function through sediment-hosted aquifers and enrichment of novel symbionts in the deep terrestrial subsurface.</title>
        <authorList>
            <person name="Probst A.J."/>
            <person name="Ladd B."/>
            <person name="Jarett J.K."/>
            <person name="Geller-Mcgrath D.E."/>
            <person name="Sieber C.M."/>
            <person name="Emerson J.B."/>
            <person name="Anantharaman K."/>
            <person name="Thomas B.C."/>
            <person name="Malmstrom R."/>
            <person name="Stieglmeier M."/>
            <person name="Klingl A."/>
            <person name="Woyke T."/>
            <person name="Ryan C.M."/>
            <person name="Banfield J.F."/>
        </authorList>
    </citation>
    <scope>NUCLEOTIDE SEQUENCE [LARGE SCALE GENOMIC DNA]</scope>
    <source>
        <strain evidence="5">CG17_big_fil_post_rev_8_21_14_2_50_48_46</strain>
    </source>
</reference>
<dbReference type="Gene3D" id="3.40.50.300">
    <property type="entry name" value="P-loop containing nucleotide triphosphate hydrolases"/>
    <property type="match status" value="1"/>
</dbReference>
<comment type="caution">
    <text evidence="5">The sequence shown here is derived from an EMBL/GenBank/DDBJ whole genome shotgun (WGS) entry which is preliminary data.</text>
</comment>
<protein>
    <submittedName>
        <fullName evidence="5">ABC transporter</fullName>
    </submittedName>
</protein>
<evidence type="ECO:0000313" key="5">
    <source>
        <dbReference type="EMBL" id="PIW16245.1"/>
    </source>
</evidence>
<dbReference type="CDD" id="cd03255">
    <property type="entry name" value="ABC_MJ0796_LolCDE_FtsE"/>
    <property type="match status" value="1"/>
</dbReference>
<dbReference type="InterPro" id="IPR017871">
    <property type="entry name" value="ABC_transporter-like_CS"/>
</dbReference>
<dbReference type="GO" id="GO:0098796">
    <property type="term" value="C:membrane protein complex"/>
    <property type="evidence" value="ECO:0007669"/>
    <property type="project" value="UniProtKB-ARBA"/>
</dbReference>
<dbReference type="SMART" id="SM00382">
    <property type="entry name" value="AAA"/>
    <property type="match status" value="1"/>
</dbReference>
<accession>A0A2M7G343</accession>
<dbReference type="Pfam" id="PF00005">
    <property type="entry name" value="ABC_tran"/>
    <property type="match status" value="1"/>
</dbReference>
<dbReference type="InterPro" id="IPR003439">
    <property type="entry name" value="ABC_transporter-like_ATP-bd"/>
</dbReference>
<keyword evidence="3" id="KW-0067">ATP-binding</keyword>
<name>A0A2M7G343_9BACT</name>
<keyword evidence="1" id="KW-0813">Transport</keyword>
<dbReference type="GO" id="GO:0016887">
    <property type="term" value="F:ATP hydrolysis activity"/>
    <property type="evidence" value="ECO:0007669"/>
    <property type="project" value="InterPro"/>
</dbReference>
<evidence type="ECO:0000313" key="6">
    <source>
        <dbReference type="Proteomes" id="UP000231019"/>
    </source>
</evidence>
<dbReference type="PROSITE" id="PS50893">
    <property type="entry name" value="ABC_TRANSPORTER_2"/>
    <property type="match status" value="1"/>
</dbReference>
<dbReference type="Proteomes" id="UP000231019">
    <property type="component" value="Unassembled WGS sequence"/>
</dbReference>
<proteinExistence type="predicted"/>
<dbReference type="AlphaFoldDB" id="A0A2M7G343"/>
<gene>
    <name evidence="5" type="ORF">COW36_14060</name>
</gene>
<dbReference type="SUPFAM" id="SSF52540">
    <property type="entry name" value="P-loop containing nucleoside triphosphate hydrolases"/>
    <property type="match status" value="1"/>
</dbReference>
<dbReference type="GO" id="GO:0005524">
    <property type="term" value="F:ATP binding"/>
    <property type="evidence" value="ECO:0007669"/>
    <property type="project" value="UniProtKB-KW"/>
</dbReference>
<dbReference type="InterPro" id="IPR015854">
    <property type="entry name" value="ABC_transpr_LolD-like"/>
</dbReference>
<sequence>MPEQLAEPLFKIEHLSKSYVMGEVTVHALRDVSLEIYPHELLVILGASGSGKSTLLNIVGGMDTPTSGTVWFKGEDLSSATEKALTRYRRNHIGFVFQFYNLIPNLTALENVEMATEIVEHPAQPLEMLRLVGLDDRADHFPGQLSGGQQQRVAIARATAKQPEVLLCDEPTGALDYQTGKTVLHFLQEINRKTGTTLVLITHNAGIAAMANRVIHMRDGEVQDIQINPEPVTADQVFW</sequence>
<evidence type="ECO:0000256" key="1">
    <source>
        <dbReference type="ARBA" id="ARBA00022448"/>
    </source>
</evidence>
<evidence type="ECO:0000256" key="2">
    <source>
        <dbReference type="ARBA" id="ARBA00022741"/>
    </source>
</evidence>
<feature type="domain" description="ABC transporter" evidence="4">
    <location>
        <begin position="10"/>
        <end position="239"/>
    </location>
</feature>
<dbReference type="PANTHER" id="PTHR24220">
    <property type="entry name" value="IMPORT ATP-BINDING PROTEIN"/>
    <property type="match status" value="1"/>
</dbReference>
<dbReference type="PANTHER" id="PTHR24220:SF686">
    <property type="entry name" value="BLL7988 PROTEIN"/>
    <property type="match status" value="1"/>
</dbReference>
<organism evidence="5 6">
    <name type="scientific">bacterium (Candidatus Blackallbacteria) CG17_big_fil_post_rev_8_21_14_2_50_48_46</name>
    <dbReference type="NCBI Taxonomy" id="2014261"/>
    <lineage>
        <taxon>Bacteria</taxon>
        <taxon>Candidatus Blackallbacteria</taxon>
    </lineage>
</organism>
<dbReference type="FunFam" id="3.40.50.300:FF:000032">
    <property type="entry name" value="Export ABC transporter ATP-binding protein"/>
    <property type="match status" value="1"/>
</dbReference>
<dbReference type="EMBL" id="PFFQ01000039">
    <property type="protein sequence ID" value="PIW16245.1"/>
    <property type="molecule type" value="Genomic_DNA"/>
</dbReference>
<dbReference type="GO" id="GO:0005886">
    <property type="term" value="C:plasma membrane"/>
    <property type="evidence" value="ECO:0007669"/>
    <property type="project" value="TreeGrafter"/>
</dbReference>
<keyword evidence="2" id="KW-0547">Nucleotide-binding</keyword>
<evidence type="ECO:0000256" key="3">
    <source>
        <dbReference type="ARBA" id="ARBA00022840"/>
    </source>
</evidence>
<dbReference type="InterPro" id="IPR003593">
    <property type="entry name" value="AAA+_ATPase"/>
</dbReference>
<dbReference type="InterPro" id="IPR017911">
    <property type="entry name" value="MacB-like_ATP-bd"/>
</dbReference>
<dbReference type="GO" id="GO:0022857">
    <property type="term" value="F:transmembrane transporter activity"/>
    <property type="evidence" value="ECO:0007669"/>
    <property type="project" value="TreeGrafter"/>
</dbReference>
<dbReference type="PROSITE" id="PS00211">
    <property type="entry name" value="ABC_TRANSPORTER_1"/>
    <property type="match status" value="1"/>
</dbReference>